<comment type="caution">
    <text evidence="2">The sequence shown here is derived from an EMBL/GenBank/DDBJ whole genome shotgun (WGS) entry which is preliminary data.</text>
</comment>
<dbReference type="Proteomes" id="UP001187192">
    <property type="component" value="Unassembled WGS sequence"/>
</dbReference>
<proteinExistence type="predicted"/>
<feature type="compositionally biased region" description="Polar residues" evidence="1">
    <location>
        <begin position="1"/>
        <end position="13"/>
    </location>
</feature>
<dbReference type="AlphaFoldDB" id="A0AA87ZID5"/>
<evidence type="ECO:0008006" key="4">
    <source>
        <dbReference type="Google" id="ProtNLM"/>
    </source>
</evidence>
<evidence type="ECO:0000313" key="2">
    <source>
        <dbReference type="EMBL" id="GMN32595.1"/>
    </source>
</evidence>
<feature type="region of interest" description="Disordered" evidence="1">
    <location>
        <begin position="1"/>
        <end position="26"/>
    </location>
</feature>
<gene>
    <name evidence="2" type="ORF">TIFTF001_003753</name>
</gene>
<organism evidence="2 3">
    <name type="scientific">Ficus carica</name>
    <name type="common">Common fig</name>
    <dbReference type="NCBI Taxonomy" id="3494"/>
    <lineage>
        <taxon>Eukaryota</taxon>
        <taxon>Viridiplantae</taxon>
        <taxon>Streptophyta</taxon>
        <taxon>Embryophyta</taxon>
        <taxon>Tracheophyta</taxon>
        <taxon>Spermatophyta</taxon>
        <taxon>Magnoliopsida</taxon>
        <taxon>eudicotyledons</taxon>
        <taxon>Gunneridae</taxon>
        <taxon>Pentapetalae</taxon>
        <taxon>rosids</taxon>
        <taxon>fabids</taxon>
        <taxon>Rosales</taxon>
        <taxon>Moraceae</taxon>
        <taxon>Ficeae</taxon>
        <taxon>Ficus</taxon>
    </lineage>
</organism>
<dbReference type="PANTHER" id="PTHR47951:SF3">
    <property type="entry name" value="CYTOCHROME P450, FAMILY 706, SUBFAMILY A, POLYPEPTIDE 4"/>
    <property type="match status" value="1"/>
</dbReference>
<reference evidence="2" key="1">
    <citation type="submission" date="2023-07" db="EMBL/GenBank/DDBJ databases">
        <title>draft genome sequence of fig (Ficus carica).</title>
        <authorList>
            <person name="Takahashi T."/>
            <person name="Nishimura K."/>
        </authorList>
    </citation>
    <scope>NUCLEOTIDE SEQUENCE</scope>
</reference>
<keyword evidence="3" id="KW-1185">Reference proteome</keyword>
<dbReference type="EMBL" id="BTGU01000003">
    <property type="protein sequence ID" value="GMN32595.1"/>
    <property type="molecule type" value="Genomic_DNA"/>
</dbReference>
<evidence type="ECO:0000313" key="3">
    <source>
        <dbReference type="Proteomes" id="UP001187192"/>
    </source>
</evidence>
<dbReference type="PANTHER" id="PTHR47951">
    <property type="entry name" value="OS08G0547900 PROTEIN"/>
    <property type="match status" value="1"/>
</dbReference>
<accession>A0AA87ZID5</accession>
<sequence>MDSSQTQESQDLTIATRPNGPPLGGQLLSLDPELHSYFAGLAQTYGPILKLKLGIRLGVTIRLSNPALYDE</sequence>
<protein>
    <recommendedName>
        <fullName evidence="4">Cytochrome P450</fullName>
    </recommendedName>
</protein>
<dbReference type="Gramene" id="FCD_00006719-RA">
    <property type="protein sequence ID" value="FCD_00006719-RA:cds"/>
    <property type="gene ID" value="FCD_00006719"/>
</dbReference>
<name>A0AA87ZID5_FICCA</name>
<evidence type="ECO:0000256" key="1">
    <source>
        <dbReference type="SAM" id="MobiDB-lite"/>
    </source>
</evidence>